<evidence type="ECO:0000256" key="1">
    <source>
        <dbReference type="ARBA" id="ARBA00004651"/>
    </source>
</evidence>
<dbReference type="GO" id="GO:0022857">
    <property type="term" value="F:transmembrane transporter activity"/>
    <property type="evidence" value="ECO:0007669"/>
    <property type="project" value="InterPro"/>
</dbReference>
<dbReference type="GO" id="GO:0005886">
    <property type="term" value="C:plasma membrane"/>
    <property type="evidence" value="ECO:0007669"/>
    <property type="project" value="UniProtKB-SubCell"/>
</dbReference>
<protein>
    <submittedName>
        <fullName evidence="9">EmrB/QacA subfamily drug resistance transporter</fullName>
    </submittedName>
</protein>
<evidence type="ECO:0000256" key="5">
    <source>
        <dbReference type="ARBA" id="ARBA00022989"/>
    </source>
</evidence>
<dbReference type="SUPFAM" id="SSF103473">
    <property type="entry name" value="MFS general substrate transporter"/>
    <property type="match status" value="1"/>
</dbReference>
<feature type="transmembrane region" description="Helical" evidence="7">
    <location>
        <begin position="182"/>
        <end position="201"/>
    </location>
</feature>
<feature type="transmembrane region" description="Helical" evidence="7">
    <location>
        <begin position="96"/>
        <end position="115"/>
    </location>
</feature>
<gene>
    <name evidence="9" type="ORF">FHR70_004338</name>
</gene>
<dbReference type="InterPro" id="IPR020846">
    <property type="entry name" value="MFS_dom"/>
</dbReference>
<keyword evidence="2" id="KW-0813">Transport</keyword>
<feature type="transmembrane region" description="Helical" evidence="7">
    <location>
        <begin position="121"/>
        <end position="142"/>
    </location>
</feature>
<feature type="transmembrane region" description="Helical" evidence="7">
    <location>
        <begin position="475"/>
        <end position="503"/>
    </location>
</feature>
<comment type="subcellular location">
    <subcellularLocation>
        <location evidence="1">Cell membrane</location>
        <topology evidence="1">Multi-pass membrane protein</topology>
    </subcellularLocation>
</comment>
<feature type="transmembrane region" description="Helical" evidence="7">
    <location>
        <begin position="373"/>
        <end position="400"/>
    </location>
</feature>
<evidence type="ECO:0000256" key="3">
    <source>
        <dbReference type="ARBA" id="ARBA00022475"/>
    </source>
</evidence>
<evidence type="ECO:0000256" key="4">
    <source>
        <dbReference type="ARBA" id="ARBA00022692"/>
    </source>
</evidence>
<feature type="transmembrane region" description="Helical" evidence="7">
    <location>
        <begin position="72"/>
        <end position="91"/>
    </location>
</feature>
<keyword evidence="5 7" id="KW-1133">Transmembrane helix</keyword>
<feature type="domain" description="Major facilitator superfamily (MFS) profile" evidence="8">
    <location>
        <begin position="30"/>
        <end position="510"/>
    </location>
</feature>
<dbReference type="PRINTS" id="PR01036">
    <property type="entry name" value="TCRTETB"/>
</dbReference>
<dbReference type="InterPro" id="IPR004638">
    <property type="entry name" value="EmrB-like"/>
</dbReference>
<evidence type="ECO:0000256" key="2">
    <source>
        <dbReference type="ARBA" id="ARBA00022448"/>
    </source>
</evidence>
<dbReference type="Gene3D" id="1.20.1250.20">
    <property type="entry name" value="MFS general substrate transporter like domains"/>
    <property type="match status" value="1"/>
</dbReference>
<keyword evidence="10" id="KW-1185">Reference proteome</keyword>
<accession>A0A7W4YY41</accession>
<dbReference type="AlphaFoldDB" id="A0A7W4YY41"/>
<dbReference type="Gene3D" id="1.20.1720.10">
    <property type="entry name" value="Multidrug resistance protein D"/>
    <property type="match status" value="1"/>
</dbReference>
<name>A0A7W4YY41_9HYPH</name>
<feature type="transmembrane region" description="Helical" evidence="7">
    <location>
        <begin position="348"/>
        <end position="367"/>
    </location>
</feature>
<keyword evidence="6 7" id="KW-0472">Membrane</keyword>
<dbReference type="InterPro" id="IPR011701">
    <property type="entry name" value="MFS"/>
</dbReference>
<reference evidence="9 10" key="1">
    <citation type="submission" date="2020-08" db="EMBL/GenBank/DDBJ databases">
        <title>The Agave Microbiome: Exploring the role of microbial communities in plant adaptations to desert environments.</title>
        <authorList>
            <person name="Partida-Martinez L.P."/>
        </authorList>
    </citation>
    <scope>NUCLEOTIDE SEQUENCE [LARGE SCALE GENOMIC DNA]</scope>
    <source>
        <strain evidence="9 10">AT3.9</strain>
    </source>
</reference>
<dbReference type="NCBIfam" id="TIGR00711">
    <property type="entry name" value="efflux_EmrB"/>
    <property type="match status" value="1"/>
</dbReference>
<dbReference type="PANTHER" id="PTHR42718">
    <property type="entry name" value="MAJOR FACILITATOR SUPERFAMILY MULTIDRUG TRANSPORTER MFSC"/>
    <property type="match status" value="1"/>
</dbReference>
<dbReference type="PROSITE" id="PS50850">
    <property type="entry name" value="MFS"/>
    <property type="match status" value="1"/>
</dbReference>
<feature type="transmembrane region" description="Helical" evidence="7">
    <location>
        <begin position="284"/>
        <end position="304"/>
    </location>
</feature>
<feature type="transmembrane region" description="Helical" evidence="7">
    <location>
        <begin position="421"/>
        <end position="442"/>
    </location>
</feature>
<feature type="transmembrane region" description="Helical" evidence="7">
    <location>
        <begin position="316"/>
        <end position="336"/>
    </location>
</feature>
<evidence type="ECO:0000256" key="7">
    <source>
        <dbReference type="SAM" id="Phobius"/>
    </source>
</evidence>
<dbReference type="PANTHER" id="PTHR42718:SF42">
    <property type="entry name" value="EXPORT PROTEIN"/>
    <property type="match status" value="1"/>
</dbReference>
<feature type="transmembrane region" description="Helical" evidence="7">
    <location>
        <begin position="213"/>
        <end position="234"/>
    </location>
</feature>
<evidence type="ECO:0000259" key="8">
    <source>
        <dbReference type="PROSITE" id="PS50850"/>
    </source>
</evidence>
<keyword evidence="3" id="KW-1003">Cell membrane</keyword>
<dbReference type="CDD" id="cd17321">
    <property type="entry name" value="MFS_MMR_MDR_like"/>
    <property type="match status" value="1"/>
</dbReference>
<keyword evidence="4 7" id="KW-0812">Transmembrane</keyword>
<feature type="transmembrane region" description="Helical" evidence="7">
    <location>
        <begin position="29"/>
        <end position="52"/>
    </location>
</feature>
<evidence type="ECO:0000256" key="6">
    <source>
        <dbReference type="ARBA" id="ARBA00023136"/>
    </source>
</evidence>
<proteinExistence type="predicted"/>
<organism evidence="9 10">
    <name type="scientific">Microvirga lupini</name>
    <dbReference type="NCBI Taxonomy" id="420324"/>
    <lineage>
        <taxon>Bacteria</taxon>
        <taxon>Pseudomonadati</taxon>
        <taxon>Pseudomonadota</taxon>
        <taxon>Alphaproteobacteria</taxon>
        <taxon>Hyphomicrobiales</taxon>
        <taxon>Methylobacteriaceae</taxon>
        <taxon>Microvirga</taxon>
    </lineage>
</organism>
<dbReference type="RefSeq" id="WP_246408385.1">
    <property type="nucleotide sequence ID" value="NZ_JACHWB010000008.1"/>
</dbReference>
<dbReference type="Pfam" id="PF07690">
    <property type="entry name" value="MFS_1"/>
    <property type="match status" value="1"/>
</dbReference>
<sequence length="516" mass="53664">MKHHEKGLRVNQLSPGEMQPAVTSRAQNYVVWSAILGSSMVFADGAIVTVAIPQMRESLQASLAEMQWVTNAYALTLSAFLLLGGAAGDAYGLRRIFMIGIACFGLTSLWCGLSQSAGMLIVARACQGVSGALLVPGSLALISAHFPPDARGKAIGTWAAASAIAAALGPILGGWLIDIGPWQAIFWINVPVAVLALWLCWRHVPESPTLEDATMDWLGAVLAVLGLGLLAYGLTALGERDAQRSTALLPAMTGAVILVLFVLHERHSATPMMPLDLFRVPAFANVNALTLLLYFALSGALFFLPTVLIEAHGYSAARAGSVFLPFTLVMAVLSRLGGVMTDRFGTRMLLTVGPLITSLSFALLAPAVVHGGYWLAVVPVMALMGLGMGITVAPLSTTVMNAAPDDRIGVASGINNAISRVAGLIAVAGLGVVATLGFQYAASWASPEMADLFTQATFGTAPPMSVSPSNGVREIYATAMIGGFGLVALICAAAAAVSAYFGYRCASDSPPLSFEG</sequence>
<dbReference type="Proteomes" id="UP000532010">
    <property type="component" value="Unassembled WGS sequence"/>
</dbReference>
<feature type="transmembrane region" description="Helical" evidence="7">
    <location>
        <begin position="154"/>
        <end position="176"/>
    </location>
</feature>
<dbReference type="EMBL" id="JACHWB010000008">
    <property type="protein sequence ID" value="MBB3021247.1"/>
    <property type="molecule type" value="Genomic_DNA"/>
</dbReference>
<evidence type="ECO:0000313" key="9">
    <source>
        <dbReference type="EMBL" id="MBB3021247.1"/>
    </source>
</evidence>
<feature type="transmembrane region" description="Helical" evidence="7">
    <location>
        <begin position="246"/>
        <end position="263"/>
    </location>
</feature>
<evidence type="ECO:0000313" key="10">
    <source>
        <dbReference type="Proteomes" id="UP000532010"/>
    </source>
</evidence>
<comment type="caution">
    <text evidence="9">The sequence shown here is derived from an EMBL/GenBank/DDBJ whole genome shotgun (WGS) entry which is preliminary data.</text>
</comment>
<dbReference type="InterPro" id="IPR036259">
    <property type="entry name" value="MFS_trans_sf"/>
</dbReference>